<protein>
    <recommendedName>
        <fullName evidence="5">GRF-type domain-containing protein</fullName>
    </recommendedName>
</protein>
<reference evidence="6" key="1">
    <citation type="journal article" date="2013" name="Nat. Commun.">
        <title>Whole-genome sequencing of Oryza brachyantha reveals mechanisms underlying Oryza genome evolution.</title>
        <authorList>
            <person name="Chen J."/>
            <person name="Huang Q."/>
            <person name="Gao D."/>
            <person name="Wang J."/>
            <person name="Lang Y."/>
            <person name="Liu T."/>
            <person name="Li B."/>
            <person name="Bai Z."/>
            <person name="Luis Goicoechea J."/>
            <person name="Liang C."/>
            <person name="Chen C."/>
            <person name="Zhang W."/>
            <person name="Sun S."/>
            <person name="Liao Y."/>
            <person name="Zhang X."/>
            <person name="Yang L."/>
            <person name="Song C."/>
            <person name="Wang M."/>
            <person name="Shi J."/>
            <person name="Liu G."/>
            <person name="Liu J."/>
            <person name="Zhou H."/>
            <person name="Zhou W."/>
            <person name="Yu Q."/>
            <person name="An N."/>
            <person name="Chen Y."/>
            <person name="Cai Q."/>
            <person name="Wang B."/>
            <person name="Liu B."/>
            <person name="Min J."/>
            <person name="Huang Y."/>
            <person name="Wu H."/>
            <person name="Li Z."/>
            <person name="Zhang Y."/>
            <person name="Yin Y."/>
            <person name="Song W."/>
            <person name="Jiang J."/>
            <person name="Jackson S.A."/>
            <person name="Wing R.A."/>
            <person name="Wang J."/>
            <person name="Chen M."/>
        </authorList>
    </citation>
    <scope>NUCLEOTIDE SEQUENCE [LARGE SCALE GENOMIC DNA]</scope>
    <source>
        <strain evidence="6">cv. IRGC 101232</strain>
    </source>
</reference>
<sequence>MCSCYLKSLKLVSWSDSNTGRRYYRCRHVWTARDCRFFRWIDPEYSDFLKTLLLDLHNVVRHLKREVAIEREAT</sequence>
<evidence type="ECO:0000259" key="5">
    <source>
        <dbReference type="PROSITE" id="PS51999"/>
    </source>
</evidence>
<dbReference type="OMA" id="WIDPEYS"/>
<proteinExistence type="predicted"/>
<accession>J3MKS6</accession>
<name>J3MKS6_ORYBR</name>
<dbReference type="AlphaFoldDB" id="J3MKS6"/>
<evidence type="ECO:0000256" key="4">
    <source>
        <dbReference type="PROSITE-ProRule" id="PRU01343"/>
    </source>
</evidence>
<reference evidence="6" key="2">
    <citation type="submission" date="2013-04" db="UniProtKB">
        <authorList>
            <consortium name="EnsemblPlants"/>
        </authorList>
    </citation>
    <scope>IDENTIFICATION</scope>
</reference>
<evidence type="ECO:0000313" key="7">
    <source>
        <dbReference type="Proteomes" id="UP000006038"/>
    </source>
</evidence>
<keyword evidence="3" id="KW-0862">Zinc</keyword>
<dbReference type="PROSITE" id="PS51999">
    <property type="entry name" value="ZF_GRF"/>
    <property type="match status" value="1"/>
</dbReference>
<dbReference type="HOGENOM" id="CLU_2708184_0_0_1"/>
<dbReference type="Proteomes" id="UP000006038">
    <property type="component" value="Chromosome 7"/>
</dbReference>
<evidence type="ECO:0000256" key="1">
    <source>
        <dbReference type="ARBA" id="ARBA00022723"/>
    </source>
</evidence>
<dbReference type="Pfam" id="PF06839">
    <property type="entry name" value="Zn_ribbon_GRF"/>
    <property type="match status" value="1"/>
</dbReference>
<dbReference type="InterPro" id="IPR010666">
    <property type="entry name" value="Znf_GRF"/>
</dbReference>
<keyword evidence="7" id="KW-1185">Reference proteome</keyword>
<evidence type="ECO:0000313" key="6">
    <source>
        <dbReference type="EnsemblPlants" id="OB07G20080.1"/>
    </source>
</evidence>
<dbReference type="EnsemblPlants" id="OB07G20080.1">
    <property type="protein sequence ID" value="OB07G20080.1"/>
    <property type="gene ID" value="OB07G20080"/>
</dbReference>
<dbReference type="GO" id="GO:0008270">
    <property type="term" value="F:zinc ion binding"/>
    <property type="evidence" value="ECO:0007669"/>
    <property type="project" value="UniProtKB-KW"/>
</dbReference>
<evidence type="ECO:0000256" key="3">
    <source>
        <dbReference type="ARBA" id="ARBA00022833"/>
    </source>
</evidence>
<evidence type="ECO:0000256" key="2">
    <source>
        <dbReference type="ARBA" id="ARBA00022771"/>
    </source>
</evidence>
<dbReference type="Gramene" id="OB07G20080.1">
    <property type="protein sequence ID" value="OB07G20080.1"/>
    <property type="gene ID" value="OB07G20080"/>
</dbReference>
<feature type="domain" description="GRF-type" evidence="5">
    <location>
        <begin position="2"/>
        <end position="44"/>
    </location>
</feature>
<keyword evidence="2 4" id="KW-0863">Zinc-finger</keyword>
<keyword evidence="1" id="KW-0479">Metal-binding</keyword>
<organism evidence="6">
    <name type="scientific">Oryza brachyantha</name>
    <name type="common">malo sina</name>
    <dbReference type="NCBI Taxonomy" id="4533"/>
    <lineage>
        <taxon>Eukaryota</taxon>
        <taxon>Viridiplantae</taxon>
        <taxon>Streptophyta</taxon>
        <taxon>Embryophyta</taxon>
        <taxon>Tracheophyta</taxon>
        <taxon>Spermatophyta</taxon>
        <taxon>Magnoliopsida</taxon>
        <taxon>Liliopsida</taxon>
        <taxon>Poales</taxon>
        <taxon>Poaceae</taxon>
        <taxon>BOP clade</taxon>
        <taxon>Oryzoideae</taxon>
        <taxon>Oryzeae</taxon>
        <taxon>Oryzinae</taxon>
        <taxon>Oryza</taxon>
    </lineage>
</organism>
<dbReference type="PANTHER" id="PTHR33248">
    <property type="entry name" value="ZINC ION-BINDING PROTEIN"/>
    <property type="match status" value="1"/>
</dbReference>